<proteinExistence type="predicted"/>
<feature type="region of interest" description="Disordered" evidence="1">
    <location>
        <begin position="96"/>
        <end position="117"/>
    </location>
</feature>
<name>A0A7Z8K118_9CELL</name>
<keyword evidence="2" id="KW-0812">Transmembrane</keyword>
<dbReference type="RefSeq" id="WP_154728390.1">
    <property type="nucleotide sequence ID" value="NZ_SZYE01000015.1"/>
</dbReference>
<protein>
    <submittedName>
        <fullName evidence="3">Uncharacterized protein</fullName>
    </submittedName>
</protein>
<dbReference type="AlphaFoldDB" id="A0A7Z8K118"/>
<keyword evidence="2" id="KW-0472">Membrane</keyword>
<dbReference type="OrthoDB" id="9968698at2"/>
<comment type="caution">
    <text evidence="3">The sequence shown here is derived from an EMBL/GenBank/DDBJ whole genome shotgun (WGS) entry which is preliminary data.</text>
</comment>
<dbReference type="Proteomes" id="UP000308121">
    <property type="component" value="Unassembled WGS sequence"/>
</dbReference>
<evidence type="ECO:0000313" key="4">
    <source>
        <dbReference type="Proteomes" id="UP000308121"/>
    </source>
</evidence>
<organism evidence="3 4">
    <name type="scientific">Cellulomonas hominis</name>
    <dbReference type="NCBI Taxonomy" id="156981"/>
    <lineage>
        <taxon>Bacteria</taxon>
        <taxon>Bacillati</taxon>
        <taxon>Actinomycetota</taxon>
        <taxon>Actinomycetes</taxon>
        <taxon>Micrococcales</taxon>
        <taxon>Cellulomonadaceae</taxon>
        <taxon>Cellulomonas</taxon>
    </lineage>
</organism>
<evidence type="ECO:0000313" key="3">
    <source>
        <dbReference type="EMBL" id="TKR26793.1"/>
    </source>
</evidence>
<gene>
    <name evidence="3" type="ORF">FA014_03880</name>
</gene>
<evidence type="ECO:0000256" key="2">
    <source>
        <dbReference type="SAM" id="Phobius"/>
    </source>
</evidence>
<reference evidence="3 4" key="1">
    <citation type="submission" date="2019-05" db="EMBL/GenBank/DDBJ databases">
        <title>Genome sequence of Cellulomonas hominis strain CS1.</title>
        <authorList>
            <person name="Belmont J."/>
            <person name="Maclea K.S."/>
        </authorList>
    </citation>
    <scope>NUCLEOTIDE SEQUENCE [LARGE SCALE GENOMIC DNA]</scope>
    <source>
        <strain evidence="3 4">CS1</strain>
    </source>
</reference>
<feature type="transmembrane region" description="Helical" evidence="2">
    <location>
        <begin position="41"/>
        <end position="60"/>
    </location>
</feature>
<feature type="compositionally biased region" description="Low complexity" evidence="1">
    <location>
        <begin position="96"/>
        <end position="110"/>
    </location>
</feature>
<evidence type="ECO:0000256" key="1">
    <source>
        <dbReference type="SAM" id="MobiDB-lite"/>
    </source>
</evidence>
<sequence>MTPADERRARPADDPDLLAVVDATPAEEPAQDRAPRRAPRWLPLLALAVPVVVVVAVLGWRAAAGPAFDPDVAGDRVGQVADGILASADGAGFAASGASGPGTAMSGGSSDAPEPGAHDVTVVCASERGRGAHLAVAVAGETVGEADVACSDGADPDADPLVTVLPLDELGAGWSFAVESGTRAAVAVVLS</sequence>
<keyword evidence="2" id="KW-1133">Transmembrane helix</keyword>
<accession>A0A7Z8K118</accession>
<dbReference type="EMBL" id="SZYE01000015">
    <property type="protein sequence ID" value="TKR26793.1"/>
    <property type="molecule type" value="Genomic_DNA"/>
</dbReference>